<evidence type="ECO:0000256" key="1">
    <source>
        <dbReference type="ARBA" id="ARBA00001946"/>
    </source>
</evidence>
<evidence type="ECO:0000256" key="14">
    <source>
        <dbReference type="ARBA" id="ARBA00023235"/>
    </source>
</evidence>
<dbReference type="InterPro" id="IPR011545">
    <property type="entry name" value="DEAD/DEAH_box_helicase_dom"/>
</dbReference>
<dbReference type="Pfam" id="PF16124">
    <property type="entry name" value="RecQ_Zn_bind"/>
    <property type="match status" value="1"/>
</dbReference>
<dbReference type="PANTHER" id="PTHR13710">
    <property type="entry name" value="DNA HELICASE RECQ FAMILY MEMBER"/>
    <property type="match status" value="1"/>
</dbReference>
<dbReference type="SUPFAM" id="SSF47819">
    <property type="entry name" value="HRDC-like"/>
    <property type="match status" value="1"/>
</dbReference>
<evidence type="ECO:0000259" key="18">
    <source>
        <dbReference type="PROSITE" id="PS51192"/>
    </source>
</evidence>
<comment type="catalytic activity">
    <reaction evidence="15">
        <text>Couples ATP hydrolysis with the unwinding of duplex DNA by translocating in the 3'-5' direction.</text>
        <dbReference type="EC" id="5.6.2.4"/>
    </reaction>
</comment>
<dbReference type="Pfam" id="PF09382">
    <property type="entry name" value="RQC"/>
    <property type="match status" value="1"/>
</dbReference>
<evidence type="ECO:0000256" key="10">
    <source>
        <dbReference type="ARBA" id="ARBA00022840"/>
    </source>
</evidence>
<dbReference type="GO" id="GO:0003678">
    <property type="term" value="F:DNA helicase activity"/>
    <property type="evidence" value="ECO:0007669"/>
    <property type="project" value="UniProtKB-EC"/>
</dbReference>
<evidence type="ECO:0000256" key="7">
    <source>
        <dbReference type="ARBA" id="ARBA00022801"/>
    </source>
</evidence>
<feature type="domain" description="Helicase ATP-binding" evidence="18">
    <location>
        <begin position="28"/>
        <end position="200"/>
    </location>
</feature>
<evidence type="ECO:0000256" key="8">
    <source>
        <dbReference type="ARBA" id="ARBA00022806"/>
    </source>
</evidence>
<dbReference type="EMBL" id="JACJST010000034">
    <property type="protein sequence ID" value="MBD2570989.1"/>
    <property type="molecule type" value="Genomic_DNA"/>
</dbReference>
<evidence type="ECO:0000256" key="6">
    <source>
        <dbReference type="ARBA" id="ARBA00022763"/>
    </source>
</evidence>
<dbReference type="RefSeq" id="WP_190719894.1">
    <property type="nucleotide sequence ID" value="NZ_JACJST010000034.1"/>
</dbReference>
<dbReference type="SUPFAM" id="SSF52540">
    <property type="entry name" value="P-loop containing nucleoside triphosphate hydrolases"/>
    <property type="match status" value="2"/>
</dbReference>
<dbReference type="Pfam" id="PF00271">
    <property type="entry name" value="Helicase_C"/>
    <property type="match status" value="1"/>
</dbReference>
<keyword evidence="13" id="KW-0234">DNA repair</keyword>
<dbReference type="GO" id="GO:0016787">
    <property type="term" value="F:hydrolase activity"/>
    <property type="evidence" value="ECO:0007669"/>
    <property type="project" value="UniProtKB-KW"/>
</dbReference>
<evidence type="ECO:0000259" key="17">
    <source>
        <dbReference type="PROSITE" id="PS50967"/>
    </source>
</evidence>
<keyword evidence="11" id="KW-0238">DNA-binding</keyword>
<keyword evidence="21" id="KW-1185">Reference proteome</keyword>
<organism evidence="20 21">
    <name type="scientific">Anabaena lutea FACHB-196</name>
    <dbReference type="NCBI Taxonomy" id="2692881"/>
    <lineage>
        <taxon>Bacteria</taxon>
        <taxon>Bacillati</taxon>
        <taxon>Cyanobacteriota</taxon>
        <taxon>Cyanophyceae</taxon>
        <taxon>Nostocales</taxon>
        <taxon>Nostocaceae</taxon>
        <taxon>Anabaena</taxon>
    </lineage>
</organism>
<comment type="cofactor">
    <cofactor evidence="2">
        <name>Zn(2+)</name>
        <dbReference type="ChEBI" id="CHEBI:29105"/>
    </cofactor>
</comment>
<dbReference type="InterPro" id="IPR001650">
    <property type="entry name" value="Helicase_C-like"/>
</dbReference>
<evidence type="ECO:0000313" key="20">
    <source>
        <dbReference type="EMBL" id="MBD2570989.1"/>
    </source>
</evidence>
<dbReference type="Gene3D" id="1.10.10.1390">
    <property type="entry name" value="ATP-dependent DNA helicase RecQ"/>
    <property type="match status" value="1"/>
</dbReference>
<proteinExistence type="inferred from homology"/>
<dbReference type="Proteomes" id="UP000640531">
    <property type="component" value="Unassembled WGS sequence"/>
</dbReference>
<dbReference type="InterPro" id="IPR002121">
    <property type="entry name" value="HRDC_dom"/>
</dbReference>
<keyword evidence="9" id="KW-0862">Zinc</keyword>
<accession>A0ABR8FME8</accession>
<dbReference type="SUPFAM" id="SSF46894">
    <property type="entry name" value="C-terminal effector domain of the bipartite response regulators"/>
    <property type="match status" value="1"/>
</dbReference>
<dbReference type="PROSITE" id="PS51192">
    <property type="entry name" value="HELICASE_ATP_BIND_1"/>
    <property type="match status" value="1"/>
</dbReference>
<dbReference type="SMART" id="SM00956">
    <property type="entry name" value="RQC"/>
    <property type="match status" value="1"/>
</dbReference>
<keyword evidence="7 20" id="KW-0378">Hydrolase</keyword>
<evidence type="ECO:0000256" key="12">
    <source>
        <dbReference type="ARBA" id="ARBA00023172"/>
    </source>
</evidence>
<dbReference type="EC" id="5.6.2.4" evidence="16"/>
<dbReference type="InterPro" id="IPR032284">
    <property type="entry name" value="RecQ_Zn-bd"/>
</dbReference>
<comment type="cofactor">
    <cofactor evidence="1">
        <name>Mg(2+)</name>
        <dbReference type="ChEBI" id="CHEBI:18420"/>
    </cofactor>
</comment>
<evidence type="ECO:0000259" key="19">
    <source>
        <dbReference type="PROSITE" id="PS51194"/>
    </source>
</evidence>
<dbReference type="CDD" id="cd18794">
    <property type="entry name" value="SF2_C_RecQ"/>
    <property type="match status" value="1"/>
</dbReference>
<feature type="domain" description="HRDC" evidence="17">
    <location>
        <begin position="525"/>
        <end position="605"/>
    </location>
</feature>
<dbReference type="InterPro" id="IPR004589">
    <property type="entry name" value="DNA_helicase_ATP-dep_RecQ"/>
</dbReference>
<dbReference type="Pfam" id="PF00570">
    <property type="entry name" value="HRDC"/>
    <property type="match status" value="1"/>
</dbReference>
<dbReference type="Gene3D" id="1.10.150.80">
    <property type="entry name" value="HRDC domain"/>
    <property type="match status" value="1"/>
</dbReference>
<comment type="similarity">
    <text evidence="3">Belongs to the helicase family. RecQ subfamily.</text>
</comment>
<dbReference type="SMART" id="SM00490">
    <property type="entry name" value="HELICc"/>
    <property type="match status" value="1"/>
</dbReference>
<dbReference type="InterPro" id="IPR016032">
    <property type="entry name" value="Sig_transdc_resp-reg_C-effctor"/>
</dbReference>
<keyword evidence="14" id="KW-0413">Isomerase</keyword>
<evidence type="ECO:0000256" key="9">
    <source>
        <dbReference type="ARBA" id="ARBA00022833"/>
    </source>
</evidence>
<dbReference type="PROSITE" id="PS50967">
    <property type="entry name" value="HRDC"/>
    <property type="match status" value="1"/>
</dbReference>
<dbReference type="InterPro" id="IPR006293">
    <property type="entry name" value="DNA_helicase_ATP-dep_RecQ_bac"/>
</dbReference>
<evidence type="ECO:0000313" key="21">
    <source>
        <dbReference type="Proteomes" id="UP000640531"/>
    </source>
</evidence>
<dbReference type="NCBIfam" id="TIGR00614">
    <property type="entry name" value="recQ_fam"/>
    <property type="match status" value="1"/>
</dbReference>
<dbReference type="InterPro" id="IPR029491">
    <property type="entry name" value="Helicase_HTH"/>
</dbReference>
<dbReference type="PROSITE" id="PS51194">
    <property type="entry name" value="HELICASE_CTER"/>
    <property type="match status" value="1"/>
</dbReference>
<keyword evidence="6" id="KW-0227">DNA damage</keyword>
<dbReference type="InterPro" id="IPR014001">
    <property type="entry name" value="Helicase_ATP-bd"/>
</dbReference>
<dbReference type="InterPro" id="IPR044876">
    <property type="entry name" value="HRDC_dom_sf"/>
</dbReference>
<dbReference type="NCBIfam" id="TIGR01389">
    <property type="entry name" value="recQ"/>
    <property type="match status" value="1"/>
</dbReference>
<feature type="domain" description="Helicase C-terminal" evidence="19">
    <location>
        <begin position="222"/>
        <end position="370"/>
    </location>
</feature>
<keyword evidence="10" id="KW-0067">ATP-binding</keyword>
<keyword evidence="12" id="KW-0233">DNA recombination</keyword>
<dbReference type="InterPro" id="IPR018982">
    <property type="entry name" value="RQC_domain"/>
</dbReference>
<evidence type="ECO:0000256" key="3">
    <source>
        <dbReference type="ARBA" id="ARBA00005446"/>
    </source>
</evidence>
<evidence type="ECO:0000256" key="15">
    <source>
        <dbReference type="ARBA" id="ARBA00034617"/>
    </source>
</evidence>
<protein>
    <recommendedName>
        <fullName evidence="16">DNA helicase RecQ</fullName>
        <ecNumber evidence="16">5.6.2.4</ecNumber>
    </recommendedName>
</protein>
<dbReference type="InterPro" id="IPR036388">
    <property type="entry name" value="WH-like_DNA-bd_sf"/>
</dbReference>
<dbReference type="SMART" id="SM00487">
    <property type="entry name" value="DEXDc"/>
    <property type="match status" value="1"/>
</dbReference>
<dbReference type="PANTHER" id="PTHR13710:SF105">
    <property type="entry name" value="ATP-DEPENDENT DNA HELICASE Q1"/>
    <property type="match status" value="1"/>
</dbReference>
<dbReference type="InterPro" id="IPR010997">
    <property type="entry name" value="HRDC-like_sf"/>
</dbReference>
<reference evidence="20 21" key="1">
    <citation type="journal article" date="2020" name="ISME J.">
        <title>Comparative genomics reveals insights into cyanobacterial evolution and habitat adaptation.</title>
        <authorList>
            <person name="Chen M.Y."/>
            <person name="Teng W.K."/>
            <person name="Zhao L."/>
            <person name="Hu C.X."/>
            <person name="Zhou Y.K."/>
            <person name="Han B.P."/>
            <person name="Song L.R."/>
            <person name="Shu W.S."/>
        </authorList>
    </citation>
    <scope>NUCLEOTIDE SEQUENCE [LARGE SCALE GENOMIC DNA]</scope>
    <source>
        <strain evidence="20 21">FACHB-196</strain>
    </source>
</reference>
<name>A0ABR8FME8_9NOST</name>
<evidence type="ECO:0000256" key="4">
    <source>
        <dbReference type="ARBA" id="ARBA00022723"/>
    </source>
</evidence>
<dbReference type="InterPro" id="IPR027417">
    <property type="entry name" value="P-loop_NTPase"/>
</dbReference>
<keyword evidence="4" id="KW-0479">Metal-binding</keyword>
<gene>
    <name evidence="20" type="primary">recQ</name>
    <name evidence="20" type="ORF">H6G59_24475</name>
</gene>
<dbReference type="SMART" id="SM00341">
    <property type="entry name" value="HRDC"/>
    <property type="match status" value="1"/>
</dbReference>
<evidence type="ECO:0000256" key="2">
    <source>
        <dbReference type="ARBA" id="ARBA00001947"/>
    </source>
</evidence>
<keyword evidence="5" id="KW-0547">Nucleotide-binding</keyword>
<evidence type="ECO:0000256" key="16">
    <source>
        <dbReference type="NCBIfam" id="TIGR01389"/>
    </source>
</evidence>
<dbReference type="CDD" id="cd17920">
    <property type="entry name" value="DEXHc_RecQ"/>
    <property type="match status" value="1"/>
</dbReference>
<evidence type="ECO:0000256" key="11">
    <source>
        <dbReference type="ARBA" id="ARBA00023125"/>
    </source>
</evidence>
<dbReference type="Gene3D" id="1.10.10.10">
    <property type="entry name" value="Winged helix-like DNA-binding domain superfamily/Winged helix DNA-binding domain"/>
    <property type="match status" value="1"/>
</dbReference>
<dbReference type="Pfam" id="PF14493">
    <property type="entry name" value="HTH_40"/>
    <property type="match status" value="1"/>
</dbReference>
<evidence type="ECO:0000256" key="13">
    <source>
        <dbReference type="ARBA" id="ARBA00023204"/>
    </source>
</evidence>
<sequence>MLQYPNLEKALKYHFGYDQFRPGQRQIIEDALHNRDLMVVMPTGGGKSLCFQLPALLKPGLTVVVSPLIALMQDQVEALRNNNISATFLNSSLNAYKVRSREEAIMNGKVKLLYVAPERLISERFLPLLDVVKEKVGISTFAIDEAHCVSEWGHDFRPEYRQLRLLRKRYPDVPTVALTATATDRVRADIIEQLGLKQPSIHIASFNRQNLYYEVRSKSKRAYAELLEIVRENEGSGIIYCLTRKKVDELTFKLQNDKVSALPYHAGLSDDERSKNQTRFIRDDVRVMVATIAFGMGINKPDVRFVVHFDLPRNLESYYQESGRAGRDDEPSRCTLFFNYGDIKTIEWSINQKTDPQEQLIAKQQLRQVIDYAEGTDCRRTIQLGYFGERFPGNCGNCDNCRYPKPMQDWTIEAMKFLSCVARCKERYGMLYIIDVLRGAKNQKIALNGHDQLSTYGIGKDKTVDEWRMLGRSLLHQGILEQTPDGYSVLKLNALSWEVMRKQRPVSIAVPVAQKITFDEGNVKAAEVEILMHRLRSLRKQIADEQSVPPYMIFQDSTLKLMAQIKPKTLDELGKLDGVVSYKLSQYGDKFLAEIQAYRQEQGLQPSTANQVNYTPVNNFPSDTELTTLQLYQQGFSIEEIAQKRNIRPTTIIRHLADLIEKNQPVDLSQLVTLEHQQKIWQVLEVLGDIALTPIRDYLGENYSFDEIRLVRGKWRREKLK</sequence>
<dbReference type="Pfam" id="PF00270">
    <property type="entry name" value="DEAD"/>
    <property type="match status" value="1"/>
</dbReference>
<keyword evidence="8 20" id="KW-0347">Helicase</keyword>
<comment type="caution">
    <text evidence="20">The sequence shown here is derived from an EMBL/GenBank/DDBJ whole genome shotgun (WGS) entry which is preliminary data.</text>
</comment>
<dbReference type="Gene3D" id="3.40.50.300">
    <property type="entry name" value="P-loop containing nucleotide triphosphate hydrolases"/>
    <property type="match status" value="2"/>
</dbReference>
<evidence type="ECO:0000256" key="5">
    <source>
        <dbReference type="ARBA" id="ARBA00022741"/>
    </source>
</evidence>